<keyword evidence="5" id="KW-0472">Membrane</keyword>
<accession>A0A5K8AIL3</accession>
<proteinExistence type="inferred from homology"/>
<dbReference type="SMART" id="SM00304">
    <property type="entry name" value="HAMP"/>
    <property type="match status" value="1"/>
</dbReference>
<organism evidence="8 9">
    <name type="scientific">Desulfosarcina ovata subsp. ovata</name>
    <dbReference type="NCBI Taxonomy" id="2752305"/>
    <lineage>
        <taxon>Bacteria</taxon>
        <taxon>Pseudomonadati</taxon>
        <taxon>Thermodesulfobacteriota</taxon>
        <taxon>Desulfobacteria</taxon>
        <taxon>Desulfobacterales</taxon>
        <taxon>Desulfosarcinaceae</taxon>
        <taxon>Desulfosarcina</taxon>
    </lineage>
</organism>
<protein>
    <recommendedName>
        <fullName evidence="10">Methyl-accepting chemotaxis protein</fullName>
    </recommendedName>
</protein>
<dbReference type="SUPFAM" id="SSF58104">
    <property type="entry name" value="Methyl-accepting chemotaxis protein (MCP) signaling domain"/>
    <property type="match status" value="1"/>
</dbReference>
<keyword evidence="9" id="KW-1185">Reference proteome</keyword>
<evidence type="ECO:0000313" key="8">
    <source>
        <dbReference type="EMBL" id="BBO91594.1"/>
    </source>
</evidence>
<feature type="domain" description="HAMP" evidence="7">
    <location>
        <begin position="209"/>
        <end position="263"/>
    </location>
</feature>
<evidence type="ECO:0008006" key="10">
    <source>
        <dbReference type="Google" id="ProtNLM"/>
    </source>
</evidence>
<evidence type="ECO:0000259" key="6">
    <source>
        <dbReference type="PROSITE" id="PS50111"/>
    </source>
</evidence>
<dbReference type="GO" id="GO:0007165">
    <property type="term" value="P:signal transduction"/>
    <property type="evidence" value="ECO:0007669"/>
    <property type="project" value="UniProtKB-KW"/>
</dbReference>
<dbReference type="AlphaFoldDB" id="A0A5K8AIL3"/>
<evidence type="ECO:0000256" key="3">
    <source>
        <dbReference type="PROSITE-ProRule" id="PRU00284"/>
    </source>
</evidence>
<feature type="domain" description="Methyl-accepting transducer" evidence="6">
    <location>
        <begin position="282"/>
        <end position="518"/>
    </location>
</feature>
<dbReference type="Proteomes" id="UP000422108">
    <property type="component" value="Chromosome"/>
</dbReference>
<dbReference type="EMBL" id="AP021879">
    <property type="protein sequence ID" value="BBO91594.1"/>
    <property type="molecule type" value="Genomic_DNA"/>
</dbReference>
<evidence type="ECO:0000256" key="2">
    <source>
        <dbReference type="ARBA" id="ARBA00029447"/>
    </source>
</evidence>
<evidence type="ECO:0000313" key="9">
    <source>
        <dbReference type="Proteomes" id="UP000422108"/>
    </source>
</evidence>
<feature type="transmembrane region" description="Helical" evidence="5">
    <location>
        <begin position="12"/>
        <end position="33"/>
    </location>
</feature>
<reference evidence="8 9" key="1">
    <citation type="submission" date="2019-11" db="EMBL/GenBank/DDBJ databases">
        <title>Comparative genomics of hydrocarbon-degrading Desulfosarcina strains.</title>
        <authorList>
            <person name="Watanabe M."/>
            <person name="Kojima H."/>
            <person name="Fukui M."/>
        </authorList>
    </citation>
    <scope>NUCLEOTIDE SEQUENCE [LARGE SCALE GENOMIC DNA]</scope>
    <source>
        <strain evidence="9">oXyS1</strain>
    </source>
</reference>
<evidence type="ECO:0000256" key="1">
    <source>
        <dbReference type="ARBA" id="ARBA00023224"/>
    </source>
</evidence>
<feature type="coiled-coil region" evidence="4">
    <location>
        <begin position="332"/>
        <end position="359"/>
    </location>
</feature>
<keyword evidence="4" id="KW-0175">Coiled coil</keyword>
<dbReference type="InterPro" id="IPR004089">
    <property type="entry name" value="MCPsignal_dom"/>
</dbReference>
<dbReference type="PANTHER" id="PTHR32089:SF112">
    <property type="entry name" value="LYSOZYME-LIKE PROTEIN-RELATED"/>
    <property type="match status" value="1"/>
</dbReference>
<dbReference type="Gene3D" id="1.10.8.500">
    <property type="entry name" value="HAMP domain in histidine kinase"/>
    <property type="match status" value="1"/>
</dbReference>
<dbReference type="Gene3D" id="1.10.287.950">
    <property type="entry name" value="Methyl-accepting chemotaxis protein"/>
    <property type="match status" value="1"/>
</dbReference>
<evidence type="ECO:0000256" key="4">
    <source>
        <dbReference type="SAM" id="Coils"/>
    </source>
</evidence>
<dbReference type="CDD" id="cd06225">
    <property type="entry name" value="HAMP"/>
    <property type="match status" value="1"/>
</dbReference>
<dbReference type="PANTHER" id="PTHR32089">
    <property type="entry name" value="METHYL-ACCEPTING CHEMOTAXIS PROTEIN MCPB"/>
    <property type="match status" value="1"/>
</dbReference>
<keyword evidence="5" id="KW-1133">Transmembrane helix</keyword>
<keyword evidence="5" id="KW-0812">Transmembrane</keyword>
<dbReference type="Pfam" id="PF00015">
    <property type="entry name" value="MCPsignal"/>
    <property type="match status" value="1"/>
</dbReference>
<evidence type="ECO:0000256" key="5">
    <source>
        <dbReference type="SAM" id="Phobius"/>
    </source>
</evidence>
<dbReference type="GO" id="GO:0016020">
    <property type="term" value="C:membrane"/>
    <property type="evidence" value="ECO:0007669"/>
    <property type="project" value="InterPro"/>
</dbReference>
<sequence length="554" mass="60046">MSMKALSIAKKVWFSLGILVAGYFISTATGYYLGQRTETMALEASNFLFPATMHSNTALTAFKEQIKGYNDAVLMGEESIFSQTCEKSDEVKQNLENIVKMDAIESAFKTDIKKTLVTLAEFTDDAQKIYGDISRGEAEISGSKMAVLAKQTQEIKDALARYKEYLSKHLKEDLGQIGKSSKSQRIMNIWLFVVVVLVALLFVAFIINCAISRPLNNTVTMLRDIAEGEGDLTKRLDVSSSDEVGEVAKWFNIFIEKLQAIIGEFSQNANQLNNASNNLAELSGHMTQEAMDMSTKSNTVSAATEEMSTNLHNVAAAIEESSANTSMVASAAEEMNSTINNIAQNAEQARNISDEAVQQATTASEKMTALGAAVQAIGKVTETITEISEQTNLLALNATIEAARAGEAGKGFAVVANEIKELAKQTAEATGDIKRQIDEVQNTTASTVDEIDLIRRVIDTINENVATIATAVEEQSATTHEIATNIAQASQGIQDVNENVNQSSRAAGEITSTIGEVNLSANEFSNSSEQVNISAQDLKQMATNLMKNVNRFRM</sequence>
<gene>
    <name evidence="8" type="ORF">DSCOOX_47740</name>
</gene>
<feature type="transmembrane region" description="Helical" evidence="5">
    <location>
        <begin position="189"/>
        <end position="207"/>
    </location>
</feature>
<dbReference type="PROSITE" id="PS50111">
    <property type="entry name" value="CHEMOTAXIS_TRANSDUC_2"/>
    <property type="match status" value="1"/>
</dbReference>
<name>A0A5K8AIL3_9BACT</name>
<comment type="similarity">
    <text evidence="2">Belongs to the methyl-accepting chemotaxis (MCP) protein family.</text>
</comment>
<dbReference type="Pfam" id="PF00672">
    <property type="entry name" value="HAMP"/>
    <property type="match status" value="1"/>
</dbReference>
<dbReference type="PROSITE" id="PS50885">
    <property type="entry name" value="HAMP"/>
    <property type="match status" value="1"/>
</dbReference>
<keyword evidence="1 3" id="KW-0807">Transducer</keyword>
<dbReference type="SMART" id="SM00283">
    <property type="entry name" value="MA"/>
    <property type="match status" value="1"/>
</dbReference>
<dbReference type="InterPro" id="IPR003660">
    <property type="entry name" value="HAMP_dom"/>
</dbReference>
<evidence type="ECO:0000259" key="7">
    <source>
        <dbReference type="PROSITE" id="PS50885"/>
    </source>
</evidence>